<evidence type="ECO:0000256" key="1">
    <source>
        <dbReference type="PROSITE-ProRule" id="PRU00169"/>
    </source>
</evidence>
<feature type="modified residue" description="4-aspartylphosphate" evidence="1">
    <location>
        <position position="59"/>
    </location>
</feature>
<evidence type="ECO:0000313" key="4">
    <source>
        <dbReference type="EMBL" id="GAA4657003.1"/>
    </source>
</evidence>
<dbReference type="InterPro" id="IPR011006">
    <property type="entry name" value="CheY-like_superfamily"/>
</dbReference>
<organism evidence="4 5">
    <name type="scientific">Kineococcus glutinatus</name>
    <dbReference type="NCBI Taxonomy" id="1070872"/>
    <lineage>
        <taxon>Bacteria</taxon>
        <taxon>Bacillati</taxon>
        <taxon>Actinomycetota</taxon>
        <taxon>Actinomycetes</taxon>
        <taxon>Kineosporiales</taxon>
        <taxon>Kineosporiaceae</taxon>
        <taxon>Kineococcus</taxon>
    </lineage>
</organism>
<dbReference type="InterPro" id="IPR052048">
    <property type="entry name" value="ST_Response_Regulator"/>
</dbReference>
<evidence type="ECO:0000259" key="3">
    <source>
        <dbReference type="PROSITE" id="PS50110"/>
    </source>
</evidence>
<dbReference type="RefSeq" id="WP_345713709.1">
    <property type="nucleotide sequence ID" value="NZ_BAABIL010000585.1"/>
</dbReference>
<dbReference type="PROSITE" id="PS50110">
    <property type="entry name" value="RESPONSE_REGULATORY"/>
    <property type="match status" value="1"/>
</dbReference>
<protein>
    <recommendedName>
        <fullName evidence="3">Response regulatory domain-containing protein</fullName>
    </recommendedName>
</protein>
<gene>
    <name evidence="4" type="ORF">GCM10023225_31630</name>
</gene>
<keyword evidence="5" id="KW-1185">Reference proteome</keyword>
<dbReference type="InterPro" id="IPR001789">
    <property type="entry name" value="Sig_transdc_resp-reg_receiver"/>
</dbReference>
<evidence type="ECO:0000256" key="2">
    <source>
        <dbReference type="SAM" id="MobiDB-lite"/>
    </source>
</evidence>
<dbReference type="Proteomes" id="UP001501195">
    <property type="component" value="Unassembled WGS sequence"/>
</dbReference>
<sequence length="158" mass="16564">MSTPTTGRRRALVVDDAPTVRMYHGGILRQAGFDVDEAVNGFEALEMLLAGGYDLLVVDVNMPQMDGYTLVQRLRSAPVSCAAPVVTISTESGEADAEAAYRAGANLYLVKPVAPDLLQRTADLLTAALPAGTPTTEATTTEATTTEATTELPTGSHP</sequence>
<dbReference type="PANTHER" id="PTHR43228:SF1">
    <property type="entry name" value="TWO-COMPONENT RESPONSE REGULATOR ARR22"/>
    <property type="match status" value="1"/>
</dbReference>
<comment type="caution">
    <text evidence="4">The sequence shown here is derived from an EMBL/GenBank/DDBJ whole genome shotgun (WGS) entry which is preliminary data.</text>
</comment>
<dbReference type="Gene3D" id="3.40.50.2300">
    <property type="match status" value="1"/>
</dbReference>
<keyword evidence="1" id="KW-0597">Phosphoprotein</keyword>
<proteinExistence type="predicted"/>
<dbReference type="Pfam" id="PF00072">
    <property type="entry name" value="Response_reg"/>
    <property type="match status" value="1"/>
</dbReference>
<dbReference type="SUPFAM" id="SSF52172">
    <property type="entry name" value="CheY-like"/>
    <property type="match status" value="1"/>
</dbReference>
<reference evidence="5" key="1">
    <citation type="journal article" date="2019" name="Int. J. Syst. Evol. Microbiol.">
        <title>The Global Catalogue of Microorganisms (GCM) 10K type strain sequencing project: providing services to taxonomists for standard genome sequencing and annotation.</title>
        <authorList>
            <consortium name="The Broad Institute Genomics Platform"/>
            <consortium name="The Broad Institute Genome Sequencing Center for Infectious Disease"/>
            <person name="Wu L."/>
            <person name="Ma J."/>
        </authorList>
    </citation>
    <scope>NUCLEOTIDE SEQUENCE [LARGE SCALE GENOMIC DNA]</scope>
    <source>
        <strain evidence="5">JCM 18126</strain>
    </source>
</reference>
<dbReference type="EMBL" id="BAABIL010000585">
    <property type="protein sequence ID" value="GAA4657003.1"/>
    <property type="molecule type" value="Genomic_DNA"/>
</dbReference>
<dbReference type="SMART" id="SM00448">
    <property type="entry name" value="REC"/>
    <property type="match status" value="1"/>
</dbReference>
<feature type="domain" description="Response regulatory" evidence="3">
    <location>
        <begin position="10"/>
        <end position="126"/>
    </location>
</feature>
<name>A0ABP8VD68_9ACTN</name>
<feature type="region of interest" description="Disordered" evidence="2">
    <location>
        <begin position="130"/>
        <end position="158"/>
    </location>
</feature>
<evidence type="ECO:0000313" key="5">
    <source>
        <dbReference type="Proteomes" id="UP001501195"/>
    </source>
</evidence>
<accession>A0ABP8VD68</accession>
<dbReference type="PANTHER" id="PTHR43228">
    <property type="entry name" value="TWO-COMPONENT RESPONSE REGULATOR"/>
    <property type="match status" value="1"/>
</dbReference>